<dbReference type="PRINTS" id="PR00834">
    <property type="entry name" value="PROTEASES2C"/>
</dbReference>
<comment type="caution">
    <text evidence="15">The sequence shown here is derived from an EMBL/GenBank/DDBJ whole genome shotgun (WGS) entry which is preliminary data.</text>
</comment>
<dbReference type="InterPro" id="IPR001478">
    <property type="entry name" value="PDZ"/>
</dbReference>
<dbReference type="Gene3D" id="2.30.42.10">
    <property type="match status" value="2"/>
</dbReference>
<evidence type="ECO:0000256" key="4">
    <source>
        <dbReference type="ARBA" id="ARBA00013035"/>
    </source>
</evidence>
<evidence type="ECO:0000313" key="16">
    <source>
        <dbReference type="Proteomes" id="UP001375743"/>
    </source>
</evidence>
<evidence type="ECO:0000256" key="5">
    <source>
        <dbReference type="ARBA" id="ARBA00013958"/>
    </source>
</evidence>
<keyword evidence="7" id="KW-0732">Signal</keyword>
<evidence type="ECO:0000256" key="10">
    <source>
        <dbReference type="ARBA" id="ARBA00022801"/>
    </source>
</evidence>
<dbReference type="PANTHER" id="PTHR22939:SF130">
    <property type="entry name" value="PERIPLASMIC SERINE ENDOPROTEASE DEGP-LIKE-RELATED"/>
    <property type="match status" value="1"/>
</dbReference>
<accession>A0ABU8XV09</accession>
<dbReference type="InterPro" id="IPR009003">
    <property type="entry name" value="Peptidase_S1_PA"/>
</dbReference>
<evidence type="ECO:0000256" key="2">
    <source>
        <dbReference type="ARBA" id="ARBA00004418"/>
    </source>
</evidence>
<evidence type="ECO:0000259" key="14">
    <source>
        <dbReference type="PROSITE" id="PS50106"/>
    </source>
</evidence>
<evidence type="ECO:0000256" key="9">
    <source>
        <dbReference type="ARBA" id="ARBA00022764"/>
    </source>
</evidence>
<evidence type="ECO:0000256" key="7">
    <source>
        <dbReference type="ARBA" id="ARBA00022729"/>
    </source>
</evidence>
<dbReference type="NCBIfam" id="TIGR02037">
    <property type="entry name" value="degP_htrA_DO"/>
    <property type="match status" value="1"/>
</dbReference>
<evidence type="ECO:0000256" key="3">
    <source>
        <dbReference type="ARBA" id="ARBA00010541"/>
    </source>
</evidence>
<comment type="similarity">
    <text evidence="3">Belongs to the peptidase S1C family.</text>
</comment>
<proteinExistence type="inferred from homology"/>
<keyword evidence="8" id="KW-0677">Repeat</keyword>
<protein>
    <recommendedName>
        <fullName evidence="5">Probable periplasmic serine endoprotease DegP-like</fullName>
        <ecNumber evidence="4">3.4.21.107</ecNumber>
    </recommendedName>
    <alternativeName>
        <fullName evidence="13">Protease Do</fullName>
    </alternativeName>
</protein>
<feature type="domain" description="PDZ" evidence="14">
    <location>
        <begin position="383"/>
        <end position="461"/>
    </location>
</feature>
<keyword evidence="12" id="KW-0346">Stress response</keyword>
<dbReference type="SUPFAM" id="SSF50494">
    <property type="entry name" value="Trypsin-like serine proteases"/>
    <property type="match status" value="1"/>
</dbReference>
<evidence type="ECO:0000256" key="1">
    <source>
        <dbReference type="ARBA" id="ARBA00001772"/>
    </source>
</evidence>
<keyword evidence="9" id="KW-0574">Periplasm</keyword>
<feature type="domain" description="PDZ" evidence="14">
    <location>
        <begin position="260"/>
        <end position="346"/>
    </location>
</feature>
<dbReference type="InterPro" id="IPR011782">
    <property type="entry name" value="Pept_S1C_Do"/>
</dbReference>
<keyword evidence="11" id="KW-0720">Serine protease</keyword>
<dbReference type="PANTHER" id="PTHR22939">
    <property type="entry name" value="SERINE PROTEASE FAMILY S1C HTRA-RELATED"/>
    <property type="match status" value="1"/>
</dbReference>
<dbReference type="Pfam" id="PF13365">
    <property type="entry name" value="Trypsin_2"/>
    <property type="match status" value="1"/>
</dbReference>
<dbReference type="EC" id="3.4.21.107" evidence="4"/>
<dbReference type="PROSITE" id="PS50106">
    <property type="entry name" value="PDZ"/>
    <property type="match status" value="2"/>
</dbReference>
<dbReference type="RefSeq" id="WP_418160636.1">
    <property type="nucleotide sequence ID" value="NZ_JBBLZC010000018.1"/>
</dbReference>
<evidence type="ECO:0000256" key="11">
    <source>
        <dbReference type="ARBA" id="ARBA00022825"/>
    </source>
</evidence>
<comment type="catalytic activity">
    <reaction evidence="1">
        <text>Acts on substrates that are at least partially unfolded. The cleavage site P1 residue is normally between a pair of hydrophobic residues, such as Val-|-Val.</text>
        <dbReference type="EC" id="3.4.21.107"/>
    </reaction>
</comment>
<dbReference type="Pfam" id="PF13180">
    <property type="entry name" value="PDZ_2"/>
    <property type="match status" value="1"/>
</dbReference>
<keyword evidence="16" id="KW-1185">Reference proteome</keyword>
<dbReference type="InterPro" id="IPR036034">
    <property type="entry name" value="PDZ_sf"/>
</dbReference>
<organism evidence="15 16">
    <name type="scientific">Benzoatithermus flavus</name>
    <dbReference type="NCBI Taxonomy" id="3108223"/>
    <lineage>
        <taxon>Bacteria</taxon>
        <taxon>Pseudomonadati</taxon>
        <taxon>Pseudomonadota</taxon>
        <taxon>Alphaproteobacteria</taxon>
        <taxon>Geminicoccales</taxon>
        <taxon>Geminicoccaceae</taxon>
        <taxon>Benzoatithermus</taxon>
    </lineage>
</organism>
<sequence length="474" mass="49947">MALADTAQMPPPANANLTTTYANSGYADLVAAVKPAVVNVRIDRVATVEEMGGPQIPNMDPELRRFFERFFGEPVVPMPRQQPRQHIRGEGSGFIISPDGYIVTNAHVAGGADKIIVSLDDGTELPAKLKGIDEKTDLALLKVDAGRNLPYVTFGDSSKVRVGDTVIAVGNPFGLGGTVTAGIVSATGREIGSGPYDDFLQIDAPINRGNSGGPTFNLKGEVVGVNTAIFSPSGGSIGIGFAIASNLAKQVIDDLKDDGKVERGWLGVQIQSVDEDLAASLGLDKPKGALVSDVQSGSPAEKAGIKRGDVVLSFNGRPIDKVTQLSRAVAEVPAGKTAQIVVWRDGKERTLEATIAQMPTQEQVASGEQENRNSDQPKLGLALAPLTPEERQRLGIDADVKGVLVAQVMPGGPAEAKGIQPGDIILSVDHKEVRRPQDVLAAVRKAHEEGKKAVLLLISRDGTERFEAIPFATS</sequence>
<dbReference type="SMART" id="SM00228">
    <property type="entry name" value="PDZ"/>
    <property type="match status" value="2"/>
</dbReference>
<reference evidence="15 16" key="1">
    <citation type="submission" date="2024-01" db="EMBL/GenBank/DDBJ databases">
        <title>Multi-omics insights into the function and evolution of sodium benzoate biodegradation pathways in Benzoatithermus flavus gen. nov., sp. nov. from hot spring.</title>
        <authorList>
            <person name="Hu C.-J."/>
            <person name="Li W.-J."/>
        </authorList>
    </citation>
    <scope>NUCLEOTIDE SEQUENCE [LARGE SCALE GENOMIC DNA]</scope>
    <source>
        <strain evidence="15 16">SYSU G07066</strain>
    </source>
</reference>
<dbReference type="Proteomes" id="UP001375743">
    <property type="component" value="Unassembled WGS sequence"/>
</dbReference>
<evidence type="ECO:0000313" key="15">
    <source>
        <dbReference type="EMBL" id="MEK0084784.1"/>
    </source>
</evidence>
<dbReference type="SUPFAM" id="SSF50156">
    <property type="entry name" value="PDZ domain-like"/>
    <property type="match status" value="2"/>
</dbReference>
<dbReference type="InterPro" id="IPR001940">
    <property type="entry name" value="Peptidase_S1C"/>
</dbReference>
<dbReference type="InterPro" id="IPR041489">
    <property type="entry name" value="PDZ_6"/>
</dbReference>
<dbReference type="Pfam" id="PF17820">
    <property type="entry name" value="PDZ_6"/>
    <property type="match status" value="1"/>
</dbReference>
<dbReference type="CDD" id="cd10839">
    <property type="entry name" value="cpPDZ1_DegP-like"/>
    <property type="match status" value="1"/>
</dbReference>
<keyword evidence="10" id="KW-0378">Hydrolase</keyword>
<dbReference type="Gene3D" id="2.40.10.120">
    <property type="match status" value="1"/>
</dbReference>
<gene>
    <name evidence="15" type="ORF">U1T56_16650</name>
</gene>
<dbReference type="EMBL" id="JBBLZC010000018">
    <property type="protein sequence ID" value="MEK0084784.1"/>
    <property type="molecule type" value="Genomic_DNA"/>
</dbReference>
<evidence type="ECO:0000256" key="6">
    <source>
        <dbReference type="ARBA" id="ARBA00022670"/>
    </source>
</evidence>
<evidence type="ECO:0000256" key="8">
    <source>
        <dbReference type="ARBA" id="ARBA00022737"/>
    </source>
</evidence>
<comment type="subcellular location">
    <subcellularLocation>
        <location evidence="2">Periplasm</location>
    </subcellularLocation>
</comment>
<evidence type="ECO:0000256" key="12">
    <source>
        <dbReference type="ARBA" id="ARBA00023016"/>
    </source>
</evidence>
<keyword evidence="6" id="KW-0645">Protease</keyword>
<name>A0ABU8XV09_9PROT</name>
<evidence type="ECO:0000256" key="13">
    <source>
        <dbReference type="ARBA" id="ARBA00032850"/>
    </source>
</evidence>